<accession>A0AA41VFZ6</accession>
<feature type="compositionally biased region" description="Acidic residues" evidence="1">
    <location>
        <begin position="180"/>
        <end position="201"/>
    </location>
</feature>
<organism evidence="3 4">
    <name type="scientific">Papaver nudicaule</name>
    <name type="common">Iceland poppy</name>
    <dbReference type="NCBI Taxonomy" id="74823"/>
    <lineage>
        <taxon>Eukaryota</taxon>
        <taxon>Viridiplantae</taxon>
        <taxon>Streptophyta</taxon>
        <taxon>Embryophyta</taxon>
        <taxon>Tracheophyta</taxon>
        <taxon>Spermatophyta</taxon>
        <taxon>Magnoliopsida</taxon>
        <taxon>Ranunculales</taxon>
        <taxon>Papaveraceae</taxon>
        <taxon>Papaveroideae</taxon>
        <taxon>Papaver</taxon>
    </lineage>
</organism>
<comment type="caution">
    <text evidence="3">The sequence shown here is derived from an EMBL/GenBank/DDBJ whole genome shotgun (WGS) entry which is preliminary data.</text>
</comment>
<keyword evidence="4" id="KW-1185">Reference proteome</keyword>
<gene>
    <name evidence="3" type="ORF">MKW94_000019</name>
</gene>
<reference evidence="3" key="1">
    <citation type="submission" date="2022-03" db="EMBL/GenBank/DDBJ databases">
        <title>A functionally conserved STORR gene fusion in Papaver species that diverged 16.8 million years ago.</title>
        <authorList>
            <person name="Catania T."/>
        </authorList>
    </citation>
    <scope>NUCLEOTIDE SEQUENCE</scope>
    <source>
        <strain evidence="3">S-191538</strain>
    </source>
</reference>
<dbReference type="Pfam" id="PF13952">
    <property type="entry name" value="DUF4216"/>
    <property type="match status" value="1"/>
</dbReference>
<feature type="domain" description="DUF4216" evidence="2">
    <location>
        <begin position="33"/>
        <end position="104"/>
    </location>
</feature>
<dbReference type="InterPro" id="IPR025312">
    <property type="entry name" value="DUF4216"/>
</dbReference>
<evidence type="ECO:0000313" key="3">
    <source>
        <dbReference type="EMBL" id="MCL7040541.1"/>
    </source>
</evidence>
<evidence type="ECO:0000313" key="4">
    <source>
        <dbReference type="Proteomes" id="UP001177140"/>
    </source>
</evidence>
<dbReference type="PANTHER" id="PTHR48258:SF15">
    <property type="entry name" value="OS02G0543900 PROTEIN"/>
    <property type="match status" value="1"/>
</dbReference>
<dbReference type="EMBL" id="JAJJMA010213761">
    <property type="protein sequence ID" value="MCL7040541.1"/>
    <property type="molecule type" value="Genomic_DNA"/>
</dbReference>
<evidence type="ECO:0000256" key="1">
    <source>
        <dbReference type="SAM" id="MobiDB-lite"/>
    </source>
</evidence>
<dbReference type="AlphaFoldDB" id="A0AA41VFZ6"/>
<proteinExistence type="predicted"/>
<evidence type="ECO:0000259" key="2">
    <source>
        <dbReference type="Pfam" id="PF13952"/>
    </source>
</evidence>
<protein>
    <recommendedName>
        <fullName evidence="2">DUF4216 domain-containing protein</fullName>
    </recommendedName>
</protein>
<dbReference type="Proteomes" id="UP001177140">
    <property type="component" value="Unassembled WGS sequence"/>
</dbReference>
<feature type="region of interest" description="Disordered" evidence="1">
    <location>
        <begin position="146"/>
        <end position="207"/>
    </location>
</feature>
<name>A0AA41VFZ6_PAPNU</name>
<dbReference type="PANTHER" id="PTHR48258">
    <property type="entry name" value="DUF4218 DOMAIN-CONTAINING PROTEIN-RELATED"/>
    <property type="match status" value="1"/>
</dbReference>
<sequence length="207" mass="24044">MRRMTQNSGVRVKGGEDEDDGENDYYGIVSEIIEARYLNQLRILLFKCNWRPVTNQRGSKRDSYGFTCVDLKRRCYTNEPFALAYQAHQVFYVKDIKNRQFEVVIKAQPRCSFNIPEDESTVPENSSSDDAYQEWYSGYSIEDLRQVPPRDDNENSVWGRNDVQPETISHDEVIASLQSQDEEESDGETIYTTDEDDENEFDNGIGF</sequence>